<gene>
    <name evidence="5" type="primary">gb11928</name>
    <name evidence="5" type="ORF">PR202_gb11928</name>
</gene>
<dbReference type="Gene3D" id="1.10.10.10">
    <property type="entry name" value="Winged helix-like DNA-binding domain superfamily/Winged helix DNA-binding domain"/>
    <property type="match status" value="1"/>
</dbReference>
<keyword evidence="2" id="KW-0611">Plant defense</keyword>
<dbReference type="GO" id="GO:0009626">
    <property type="term" value="P:plant-type hypersensitive response"/>
    <property type="evidence" value="ECO:0007669"/>
    <property type="project" value="UniProtKB-ARBA"/>
</dbReference>
<dbReference type="InterPro" id="IPR002182">
    <property type="entry name" value="NB-ARC"/>
</dbReference>
<dbReference type="EMBL" id="BQKI01000076">
    <property type="protein sequence ID" value="GJN24198.1"/>
    <property type="molecule type" value="Genomic_DNA"/>
</dbReference>
<dbReference type="PANTHER" id="PTHR23155:SF1241">
    <property type="entry name" value="DISEASE RESISTANCE RPP13-LIKE PROTEIN 1-RELATED"/>
    <property type="match status" value="1"/>
</dbReference>
<name>A0AAV5EN55_ELECO</name>
<dbReference type="GO" id="GO:0043531">
    <property type="term" value="F:ADP binding"/>
    <property type="evidence" value="ECO:0007669"/>
    <property type="project" value="InterPro"/>
</dbReference>
<evidence type="ECO:0000259" key="3">
    <source>
        <dbReference type="Pfam" id="PF00931"/>
    </source>
</evidence>
<dbReference type="Pfam" id="PF00931">
    <property type="entry name" value="NB-ARC"/>
    <property type="match status" value="1"/>
</dbReference>
<reference evidence="5" key="2">
    <citation type="submission" date="2021-12" db="EMBL/GenBank/DDBJ databases">
        <title>Resequencing data analysis of finger millet.</title>
        <authorList>
            <person name="Hatakeyama M."/>
            <person name="Aluri S."/>
            <person name="Balachadran M.T."/>
            <person name="Sivarajan S.R."/>
            <person name="Poveda L."/>
            <person name="Shimizu-Inatsugi R."/>
            <person name="Schlapbach R."/>
            <person name="Sreeman S.M."/>
            <person name="Shimizu K.K."/>
        </authorList>
    </citation>
    <scope>NUCLEOTIDE SEQUENCE</scope>
</reference>
<organism evidence="5 6">
    <name type="scientific">Eleusine coracana subsp. coracana</name>
    <dbReference type="NCBI Taxonomy" id="191504"/>
    <lineage>
        <taxon>Eukaryota</taxon>
        <taxon>Viridiplantae</taxon>
        <taxon>Streptophyta</taxon>
        <taxon>Embryophyta</taxon>
        <taxon>Tracheophyta</taxon>
        <taxon>Spermatophyta</taxon>
        <taxon>Magnoliopsida</taxon>
        <taxon>Liliopsida</taxon>
        <taxon>Poales</taxon>
        <taxon>Poaceae</taxon>
        <taxon>PACMAD clade</taxon>
        <taxon>Chloridoideae</taxon>
        <taxon>Cynodonteae</taxon>
        <taxon>Eleusininae</taxon>
        <taxon>Eleusine</taxon>
    </lineage>
</organism>
<accession>A0AAV5EN55</accession>
<dbReference type="InterPro" id="IPR042197">
    <property type="entry name" value="Apaf_helical"/>
</dbReference>
<dbReference type="Gene3D" id="3.40.50.300">
    <property type="entry name" value="P-loop containing nucleotide triphosphate hydrolases"/>
    <property type="match status" value="1"/>
</dbReference>
<dbReference type="SUPFAM" id="SSF52540">
    <property type="entry name" value="P-loop containing nucleoside triphosphate hydrolases"/>
    <property type="match status" value="1"/>
</dbReference>
<dbReference type="InterPro" id="IPR027417">
    <property type="entry name" value="P-loop_NTPase"/>
</dbReference>
<feature type="domain" description="NB-ARC" evidence="3">
    <location>
        <begin position="18"/>
        <end position="196"/>
    </location>
</feature>
<comment type="caution">
    <text evidence="5">The sequence shown here is derived from an EMBL/GenBank/DDBJ whole genome shotgun (WGS) entry which is preliminary data.</text>
</comment>
<evidence type="ECO:0000256" key="2">
    <source>
        <dbReference type="ARBA" id="ARBA00022821"/>
    </source>
</evidence>
<dbReference type="Proteomes" id="UP001054889">
    <property type="component" value="Unassembled WGS sequence"/>
</dbReference>
<keyword evidence="1" id="KW-0677">Repeat</keyword>
<evidence type="ECO:0000259" key="4">
    <source>
        <dbReference type="Pfam" id="PF23559"/>
    </source>
</evidence>
<keyword evidence="6" id="KW-1185">Reference proteome</keyword>
<dbReference type="GO" id="GO:0002758">
    <property type="term" value="P:innate immune response-activating signaling pathway"/>
    <property type="evidence" value="ECO:0007669"/>
    <property type="project" value="UniProtKB-ARBA"/>
</dbReference>
<dbReference type="Gene3D" id="1.10.8.430">
    <property type="entry name" value="Helical domain of apoptotic protease-activating factors"/>
    <property type="match status" value="1"/>
</dbReference>
<reference evidence="5" key="1">
    <citation type="journal article" date="2018" name="DNA Res.">
        <title>Multiple hybrid de novo genome assembly of finger millet, an orphan allotetraploid crop.</title>
        <authorList>
            <person name="Hatakeyama M."/>
            <person name="Aluri S."/>
            <person name="Balachadran M.T."/>
            <person name="Sivarajan S.R."/>
            <person name="Patrignani A."/>
            <person name="Gruter S."/>
            <person name="Poveda L."/>
            <person name="Shimizu-Inatsugi R."/>
            <person name="Baeten J."/>
            <person name="Francoijs K.J."/>
            <person name="Nataraja K.N."/>
            <person name="Reddy Y.A.N."/>
            <person name="Phadnis S."/>
            <person name="Ravikumar R.L."/>
            <person name="Schlapbach R."/>
            <person name="Sreeman S.M."/>
            <person name="Shimizu K.K."/>
        </authorList>
    </citation>
    <scope>NUCLEOTIDE SEQUENCE</scope>
</reference>
<dbReference type="InterPro" id="IPR036388">
    <property type="entry name" value="WH-like_DNA-bd_sf"/>
</dbReference>
<protein>
    <recommendedName>
        <fullName evidence="7">NB-ARC domain-containing protein</fullName>
    </recommendedName>
</protein>
<dbReference type="GO" id="GO:0042742">
    <property type="term" value="P:defense response to bacterium"/>
    <property type="evidence" value="ECO:0007669"/>
    <property type="project" value="UniProtKB-ARBA"/>
</dbReference>
<dbReference type="PANTHER" id="PTHR23155">
    <property type="entry name" value="DISEASE RESISTANCE PROTEIN RP"/>
    <property type="match status" value="1"/>
</dbReference>
<dbReference type="InterPro" id="IPR044974">
    <property type="entry name" value="Disease_R_plants"/>
</dbReference>
<evidence type="ECO:0000313" key="6">
    <source>
        <dbReference type="Proteomes" id="UP001054889"/>
    </source>
</evidence>
<dbReference type="InterPro" id="IPR058922">
    <property type="entry name" value="WHD_DRP"/>
</dbReference>
<sequence length="443" mass="50585">MTSSISHGKIIGRDNEAEWLVNTLLSYQDDNPVSIVSVVGVGGIGKTALAQHVYYDTRIKDNFDVRMWNCVTDLFDEFRVTKEMLESASSSRFRHDGTTNFNRLQVALKARLASKRFFLVLDDVWKNENITTAIEQENWQKLLAPLQASEKGSKILMITWSKMVAVMFQSSNIVSLEPLLVNDCWSLMKTSIFNETNQNINSQLEGIGLKLAQKVSGLPLAAKVVAGHLRCKYSVDEWEKVLLRNAVWEDIMPILRTSYEKLPPHLKQCFAYCSIFPRDWEFEAEQLILLWIAQGFVQLDGCNKMEDIGKEYIHDLCNQSFFTIQKKEFVTYYVMPPVIYELAISVGTEECFRIGGDKWTRIPPSICHLSIHLDGLSALDETIPYKNMRTLIFLTSRTGPPMTVLEIELALSSREDDTRSWSNFLVYFSHNVMPTIGVGDTYL</sequence>
<dbReference type="PRINTS" id="PR00364">
    <property type="entry name" value="DISEASERSIST"/>
</dbReference>
<dbReference type="Pfam" id="PF23559">
    <property type="entry name" value="WHD_DRP"/>
    <property type="match status" value="1"/>
</dbReference>
<proteinExistence type="predicted"/>
<evidence type="ECO:0000313" key="5">
    <source>
        <dbReference type="EMBL" id="GJN24198.1"/>
    </source>
</evidence>
<evidence type="ECO:0008006" key="7">
    <source>
        <dbReference type="Google" id="ProtNLM"/>
    </source>
</evidence>
<feature type="domain" description="Disease resistance protein winged helix" evidence="4">
    <location>
        <begin position="275"/>
        <end position="343"/>
    </location>
</feature>
<evidence type="ECO:0000256" key="1">
    <source>
        <dbReference type="ARBA" id="ARBA00022737"/>
    </source>
</evidence>
<dbReference type="AlphaFoldDB" id="A0AAV5EN55"/>
<dbReference type="FunFam" id="1.10.10.10:FF:000322">
    <property type="entry name" value="Probable disease resistance protein At1g63360"/>
    <property type="match status" value="1"/>
</dbReference>